<keyword evidence="6 7" id="KW-0472">Membrane</keyword>
<dbReference type="InterPro" id="IPR036259">
    <property type="entry name" value="MFS_trans_sf"/>
</dbReference>
<protein>
    <submittedName>
        <fullName evidence="9">MFS transporter</fullName>
    </submittedName>
</protein>
<keyword evidence="2" id="KW-0813">Transport</keyword>
<evidence type="ECO:0000259" key="8">
    <source>
        <dbReference type="PROSITE" id="PS50850"/>
    </source>
</evidence>
<feature type="transmembrane region" description="Helical" evidence="7">
    <location>
        <begin position="326"/>
        <end position="348"/>
    </location>
</feature>
<feature type="transmembrane region" description="Helical" evidence="7">
    <location>
        <begin position="75"/>
        <end position="98"/>
    </location>
</feature>
<dbReference type="AlphaFoldDB" id="A0AAQ0D8E2"/>
<dbReference type="GO" id="GO:0022857">
    <property type="term" value="F:transmembrane transporter activity"/>
    <property type="evidence" value="ECO:0007669"/>
    <property type="project" value="InterPro"/>
</dbReference>
<gene>
    <name evidence="9" type="ORF">IPU22_03415</name>
</gene>
<organism evidence="9 10">
    <name type="scientific">Staphylococcus delphini</name>
    <dbReference type="NCBI Taxonomy" id="53344"/>
    <lineage>
        <taxon>Bacteria</taxon>
        <taxon>Bacillati</taxon>
        <taxon>Bacillota</taxon>
        <taxon>Bacilli</taxon>
        <taxon>Bacillales</taxon>
        <taxon>Staphylococcaceae</taxon>
        <taxon>Staphylococcus</taxon>
        <taxon>Staphylococcus intermedius group</taxon>
    </lineage>
</organism>
<name>A0AAQ0D8E2_9STAP</name>
<accession>A0AAQ0D8E2</accession>
<feature type="transmembrane region" description="Helical" evidence="7">
    <location>
        <begin position="133"/>
        <end position="155"/>
    </location>
</feature>
<evidence type="ECO:0000256" key="1">
    <source>
        <dbReference type="ARBA" id="ARBA00004651"/>
    </source>
</evidence>
<feature type="transmembrane region" description="Helical" evidence="7">
    <location>
        <begin position="9"/>
        <end position="34"/>
    </location>
</feature>
<dbReference type="PANTHER" id="PTHR43124:SF3">
    <property type="entry name" value="CHLORAMPHENICOL EFFLUX PUMP RV0191"/>
    <property type="match status" value="1"/>
</dbReference>
<dbReference type="Pfam" id="PF07690">
    <property type="entry name" value="MFS_1"/>
    <property type="match status" value="1"/>
</dbReference>
<feature type="transmembrane region" description="Helical" evidence="7">
    <location>
        <begin position="206"/>
        <end position="227"/>
    </location>
</feature>
<dbReference type="Gene3D" id="1.20.1250.20">
    <property type="entry name" value="MFS general substrate transporter like domains"/>
    <property type="match status" value="2"/>
</dbReference>
<dbReference type="Proteomes" id="UP000675994">
    <property type="component" value="Chromosome"/>
</dbReference>
<evidence type="ECO:0000256" key="5">
    <source>
        <dbReference type="ARBA" id="ARBA00022989"/>
    </source>
</evidence>
<feature type="transmembrane region" description="Helical" evidence="7">
    <location>
        <begin position="104"/>
        <end position="121"/>
    </location>
</feature>
<keyword evidence="5 7" id="KW-1133">Transmembrane helix</keyword>
<comment type="subcellular location">
    <subcellularLocation>
        <location evidence="1">Cell membrane</location>
        <topology evidence="1">Multi-pass membrane protein</topology>
    </subcellularLocation>
</comment>
<dbReference type="CDD" id="cd17324">
    <property type="entry name" value="MFS_NepI_like"/>
    <property type="match status" value="1"/>
</dbReference>
<evidence type="ECO:0000256" key="2">
    <source>
        <dbReference type="ARBA" id="ARBA00022448"/>
    </source>
</evidence>
<dbReference type="InterPro" id="IPR020846">
    <property type="entry name" value="MFS_dom"/>
</dbReference>
<feature type="transmembrane region" description="Helical" evidence="7">
    <location>
        <begin position="268"/>
        <end position="288"/>
    </location>
</feature>
<keyword evidence="4 7" id="KW-0812">Transmembrane</keyword>
<dbReference type="SUPFAM" id="SSF103473">
    <property type="entry name" value="MFS general substrate transporter"/>
    <property type="match status" value="1"/>
</dbReference>
<dbReference type="InterPro" id="IPR011701">
    <property type="entry name" value="MFS"/>
</dbReference>
<feature type="transmembrane region" description="Helical" evidence="7">
    <location>
        <begin position="233"/>
        <end position="256"/>
    </location>
</feature>
<feature type="transmembrane region" description="Helical" evidence="7">
    <location>
        <begin position="161"/>
        <end position="185"/>
    </location>
</feature>
<evidence type="ECO:0000256" key="4">
    <source>
        <dbReference type="ARBA" id="ARBA00022692"/>
    </source>
</evidence>
<reference evidence="9" key="1">
    <citation type="journal article" date="2021" name="Front. Microbiol.">
        <title>Presence and Characterization of a Novel cfr-Carrying Tn558 Transposon Derivative in Staphylococcus delphini Isolated From Retail Food.</title>
        <authorList>
            <person name="Zhang F."/>
            <person name="Wu S."/>
            <person name="Huang J."/>
            <person name="Yang R."/>
            <person name="Zhang J."/>
            <person name="Lei T."/>
            <person name="Dai J."/>
            <person name="Ding Y."/>
            <person name="Xue L."/>
            <person name="Wang J."/>
            <person name="Chen M."/>
            <person name="Wu Q."/>
        </authorList>
    </citation>
    <scope>NUCLEOTIDE SEQUENCE</scope>
    <source>
        <strain evidence="9">2794-1</strain>
    </source>
</reference>
<feature type="transmembrane region" description="Helical" evidence="7">
    <location>
        <begin position="294"/>
        <end position="314"/>
    </location>
</feature>
<evidence type="ECO:0000313" key="10">
    <source>
        <dbReference type="Proteomes" id="UP000675994"/>
    </source>
</evidence>
<feature type="domain" description="Major facilitator superfamily (MFS) profile" evidence="8">
    <location>
        <begin position="9"/>
        <end position="384"/>
    </location>
</feature>
<sequence>MTKANHKWILIALFISVFTIGTSEYVIMGILPVIAIDLSITIPTAGLLVTGYALGVAIGSPLVTVLTSQYSRKKLLVGLMLFFTFSNVMAALSISFGFLITARILSSLIHGTFFAVATVIASQTAAKDKQGSAIASVAAGLTLATVLGVPLGTFIGHAWGWQITFGIVTALGILASLLLTLHIPSNIPFQYQSLKSELGTFKNPQVILVLLVTIFGFGGVFASYTYIAPQLEIFAGFSAEAITMVLFIFGIGSFLGTITAGKFANRSLIPALIITLLLLTIVLTLFTWTVHDKILASVTVFIFGFTAFATAPLLQTIIIQTAKEAPTLAATVNISAFNLANAVGAYLGGATIRAGFEMSSVNLTGAIITMIGLGFSIFLLIHGRKLKKQQNK</sequence>
<feature type="transmembrane region" description="Helical" evidence="7">
    <location>
        <begin position="360"/>
        <end position="381"/>
    </location>
</feature>
<evidence type="ECO:0000313" key="9">
    <source>
        <dbReference type="EMBL" id="QUM70019.1"/>
    </source>
</evidence>
<dbReference type="EMBL" id="CP063367">
    <property type="protein sequence ID" value="QUM70019.1"/>
    <property type="molecule type" value="Genomic_DNA"/>
</dbReference>
<dbReference type="RefSeq" id="WP_212575218.1">
    <property type="nucleotide sequence ID" value="NZ_CP063367.1"/>
</dbReference>
<dbReference type="GO" id="GO:0005886">
    <property type="term" value="C:plasma membrane"/>
    <property type="evidence" value="ECO:0007669"/>
    <property type="project" value="UniProtKB-SubCell"/>
</dbReference>
<dbReference type="PROSITE" id="PS50850">
    <property type="entry name" value="MFS"/>
    <property type="match status" value="1"/>
</dbReference>
<proteinExistence type="predicted"/>
<evidence type="ECO:0000256" key="6">
    <source>
        <dbReference type="ARBA" id="ARBA00023136"/>
    </source>
</evidence>
<dbReference type="PANTHER" id="PTHR43124">
    <property type="entry name" value="PURINE EFFLUX PUMP PBUE"/>
    <property type="match status" value="1"/>
</dbReference>
<feature type="transmembrane region" description="Helical" evidence="7">
    <location>
        <begin position="40"/>
        <end position="63"/>
    </location>
</feature>
<dbReference type="InterPro" id="IPR050189">
    <property type="entry name" value="MFS_Efflux_Transporters"/>
</dbReference>
<keyword evidence="3" id="KW-1003">Cell membrane</keyword>
<evidence type="ECO:0000256" key="7">
    <source>
        <dbReference type="SAM" id="Phobius"/>
    </source>
</evidence>
<evidence type="ECO:0000256" key="3">
    <source>
        <dbReference type="ARBA" id="ARBA00022475"/>
    </source>
</evidence>